<dbReference type="EMBL" id="WIBF01000006">
    <property type="protein sequence ID" value="MQQ09115.1"/>
    <property type="molecule type" value="Genomic_DNA"/>
</dbReference>
<organism evidence="1 2">
    <name type="scientific">Tritonibacter litoralis</name>
    <dbReference type="NCBI Taxonomy" id="2662264"/>
    <lineage>
        <taxon>Bacteria</taxon>
        <taxon>Pseudomonadati</taxon>
        <taxon>Pseudomonadota</taxon>
        <taxon>Alphaproteobacteria</taxon>
        <taxon>Rhodobacterales</taxon>
        <taxon>Paracoccaceae</taxon>
        <taxon>Tritonibacter</taxon>
    </lineage>
</organism>
<name>A0A843YHG7_9RHOB</name>
<dbReference type="AlphaFoldDB" id="A0A843YHG7"/>
<dbReference type="Proteomes" id="UP000444174">
    <property type="component" value="Unassembled WGS sequence"/>
</dbReference>
<comment type="caution">
    <text evidence="1">The sequence shown here is derived from an EMBL/GenBank/DDBJ whole genome shotgun (WGS) entry which is preliminary data.</text>
</comment>
<reference evidence="1 2" key="1">
    <citation type="submission" date="2019-10" db="EMBL/GenBank/DDBJ databases">
        <title>Epibacterium sp. nov., isolated from seawater.</title>
        <authorList>
            <person name="Zhang X."/>
            <person name="Li N."/>
        </authorList>
    </citation>
    <scope>NUCLEOTIDE SEQUENCE [LARGE SCALE GENOMIC DNA]</scope>
    <source>
        <strain evidence="1 2">SM1979</strain>
    </source>
</reference>
<dbReference type="RefSeq" id="WP_153216059.1">
    <property type="nucleotide sequence ID" value="NZ_WIBF01000006.1"/>
</dbReference>
<protein>
    <submittedName>
        <fullName evidence="1">Uncharacterized protein</fullName>
    </submittedName>
</protein>
<sequence length="133" mass="14356">MSDAILMAAAARLAAAFPDWNDATGNAHPTPASSLPAFALRLTYSDSERVGMGDHRFIHEGQLEIGIEINTPPDSETGLHDLARQINQVLLADPPDLNGTAWSIEKGSFEADHEKAETPISRGELLMPIQVLE</sequence>
<evidence type="ECO:0000313" key="1">
    <source>
        <dbReference type="EMBL" id="MQQ09115.1"/>
    </source>
</evidence>
<proteinExistence type="predicted"/>
<evidence type="ECO:0000313" key="2">
    <source>
        <dbReference type="Proteomes" id="UP000444174"/>
    </source>
</evidence>
<accession>A0A843YHG7</accession>
<gene>
    <name evidence="1" type="ORF">GFB49_11670</name>
</gene>
<keyword evidence="2" id="KW-1185">Reference proteome</keyword>